<dbReference type="InterPro" id="IPR000192">
    <property type="entry name" value="Aminotrans_V_dom"/>
</dbReference>
<dbReference type="InterPro" id="IPR015424">
    <property type="entry name" value="PyrdxlP-dep_Trfase"/>
</dbReference>
<dbReference type="EMBL" id="SNRY01008826">
    <property type="protein sequence ID" value="KAA6307916.1"/>
    <property type="molecule type" value="Genomic_DNA"/>
</dbReference>
<evidence type="ECO:0000259" key="1">
    <source>
        <dbReference type="Pfam" id="PF00266"/>
    </source>
</evidence>
<dbReference type="Gene3D" id="3.40.640.10">
    <property type="entry name" value="Type I PLP-dependent aspartate aminotransferase-like (Major domain)"/>
    <property type="match status" value="1"/>
</dbReference>
<protein>
    <submittedName>
        <fullName evidence="2">Cysteine desulfurase</fullName>
        <ecNumber evidence="2">2.8.1.7</ecNumber>
    </submittedName>
</protein>
<evidence type="ECO:0000313" key="2">
    <source>
        <dbReference type="EMBL" id="KAA6307916.1"/>
    </source>
</evidence>
<dbReference type="Gene3D" id="3.90.1150.10">
    <property type="entry name" value="Aspartate Aminotransferase, domain 1"/>
    <property type="match status" value="1"/>
</dbReference>
<sequence length="70" mass="8071">MPISVKKIRQDFPILEREVYGKPLIYLDNAATTQKPRCVVEAITNEYYSVNANVHRGVHFLSQQATELHE</sequence>
<dbReference type="Pfam" id="PF00266">
    <property type="entry name" value="Aminotran_5"/>
    <property type="match status" value="1"/>
</dbReference>
<feature type="non-terminal residue" evidence="2">
    <location>
        <position position="70"/>
    </location>
</feature>
<gene>
    <name evidence="2" type="ORF">EZS27_040412</name>
</gene>
<dbReference type="SUPFAM" id="SSF53383">
    <property type="entry name" value="PLP-dependent transferases"/>
    <property type="match status" value="1"/>
</dbReference>
<accession>A0A5J4PEP4</accession>
<keyword evidence="2" id="KW-0808">Transferase</keyword>
<dbReference type="InterPro" id="IPR015421">
    <property type="entry name" value="PyrdxlP-dep_Trfase_major"/>
</dbReference>
<proteinExistence type="predicted"/>
<dbReference type="EC" id="2.8.1.7" evidence="2"/>
<organism evidence="2">
    <name type="scientific">termite gut metagenome</name>
    <dbReference type="NCBI Taxonomy" id="433724"/>
    <lineage>
        <taxon>unclassified sequences</taxon>
        <taxon>metagenomes</taxon>
        <taxon>organismal metagenomes</taxon>
    </lineage>
</organism>
<name>A0A5J4PEP4_9ZZZZ</name>
<reference evidence="2" key="1">
    <citation type="submission" date="2019-03" db="EMBL/GenBank/DDBJ databases">
        <title>Single cell metagenomics reveals metabolic interactions within the superorganism composed of flagellate Streblomastix strix and complex community of Bacteroidetes bacteria on its surface.</title>
        <authorList>
            <person name="Treitli S.C."/>
            <person name="Kolisko M."/>
            <person name="Husnik F."/>
            <person name="Keeling P."/>
            <person name="Hampl V."/>
        </authorList>
    </citation>
    <scope>NUCLEOTIDE SEQUENCE</scope>
    <source>
        <strain evidence="2">STM</strain>
    </source>
</reference>
<dbReference type="InterPro" id="IPR015422">
    <property type="entry name" value="PyrdxlP-dep_Trfase_small"/>
</dbReference>
<feature type="domain" description="Aminotransferase class V" evidence="1">
    <location>
        <begin position="25"/>
        <end position="70"/>
    </location>
</feature>
<comment type="caution">
    <text evidence="2">The sequence shown here is derived from an EMBL/GenBank/DDBJ whole genome shotgun (WGS) entry which is preliminary data.</text>
</comment>
<dbReference type="GO" id="GO:0031071">
    <property type="term" value="F:cysteine desulfurase activity"/>
    <property type="evidence" value="ECO:0007669"/>
    <property type="project" value="UniProtKB-EC"/>
</dbReference>
<dbReference type="AlphaFoldDB" id="A0A5J4PEP4"/>